<feature type="chain" id="PRO_5005223984" evidence="1">
    <location>
        <begin position="22"/>
        <end position="105"/>
    </location>
</feature>
<evidence type="ECO:0000313" key="2">
    <source>
        <dbReference type="EMBL" id="CRZ12776.1"/>
    </source>
</evidence>
<name>A0A0H5RGC6_9EUKA</name>
<sequence>MGFRALLGPLFGAIAIVVVGACACFDCISDRHENSRQMRLNRRQERIQRALDREQNRESQSMDRNVRLAQFMFLHLSESERPAMLNYLKEQLWLPTQVPEEGKQD</sequence>
<dbReference type="PROSITE" id="PS51257">
    <property type="entry name" value="PROKAR_LIPOPROTEIN"/>
    <property type="match status" value="1"/>
</dbReference>
<accession>A0A0H5RGC6</accession>
<evidence type="ECO:0000256" key="1">
    <source>
        <dbReference type="SAM" id="SignalP"/>
    </source>
</evidence>
<proteinExistence type="predicted"/>
<keyword evidence="1" id="KW-0732">Signal</keyword>
<reference evidence="2" key="1">
    <citation type="submission" date="2015-04" db="EMBL/GenBank/DDBJ databases">
        <title>The genome sequence of the plant pathogenic Rhizarian Plasmodiophora brassicae reveals insights in its biotrophic life cycle and the origin of chitin synthesis.</title>
        <authorList>
            <person name="Schwelm A."/>
            <person name="Fogelqvist J."/>
            <person name="Knaust A."/>
            <person name="Julke S."/>
            <person name="Lilja T."/>
            <person name="Dhandapani V."/>
            <person name="Bonilla-Rosso G."/>
            <person name="Karlsson M."/>
            <person name="Shevchenko A."/>
            <person name="Choi S.R."/>
            <person name="Kim H.G."/>
            <person name="Park J.Y."/>
            <person name="Lim Y.P."/>
            <person name="Ludwig-Muller J."/>
            <person name="Dixelius C."/>
        </authorList>
    </citation>
    <scope>NUCLEOTIDE SEQUENCE</scope>
    <source>
        <tissue evidence="2">Potato root galls</tissue>
    </source>
</reference>
<dbReference type="EMBL" id="HACM01012334">
    <property type="protein sequence ID" value="CRZ12776.1"/>
    <property type="molecule type" value="Transcribed_RNA"/>
</dbReference>
<dbReference type="AlphaFoldDB" id="A0A0H5RGC6"/>
<protein>
    <submittedName>
        <fullName evidence="2">Uncharacterized protein</fullName>
    </submittedName>
</protein>
<organism evidence="2">
    <name type="scientific">Spongospora subterranea</name>
    <dbReference type="NCBI Taxonomy" id="70186"/>
    <lineage>
        <taxon>Eukaryota</taxon>
        <taxon>Sar</taxon>
        <taxon>Rhizaria</taxon>
        <taxon>Endomyxa</taxon>
        <taxon>Phytomyxea</taxon>
        <taxon>Plasmodiophorida</taxon>
        <taxon>Plasmodiophoridae</taxon>
        <taxon>Spongospora</taxon>
    </lineage>
</organism>
<feature type="signal peptide" evidence="1">
    <location>
        <begin position="1"/>
        <end position="21"/>
    </location>
</feature>